<gene>
    <name evidence="1" type="ORF">FWK35_00020590</name>
</gene>
<dbReference type="AlphaFoldDB" id="A0A6G0YDJ7"/>
<name>A0A6G0YDJ7_APHCR</name>
<keyword evidence="2" id="KW-1185">Reference proteome</keyword>
<dbReference type="EMBL" id="VUJU01004680">
    <property type="protein sequence ID" value="KAF0753609.1"/>
    <property type="molecule type" value="Genomic_DNA"/>
</dbReference>
<evidence type="ECO:0000313" key="1">
    <source>
        <dbReference type="EMBL" id="KAF0753609.1"/>
    </source>
</evidence>
<protein>
    <submittedName>
        <fullName evidence="1">SCAN domain-containing protein 3-like</fullName>
    </submittedName>
</protein>
<dbReference type="Proteomes" id="UP000478052">
    <property type="component" value="Unassembled WGS sequence"/>
</dbReference>
<dbReference type="OrthoDB" id="6585863at2759"/>
<accession>A0A6G0YDJ7</accession>
<comment type="caution">
    <text evidence="1">The sequence shown here is derived from an EMBL/GenBank/DDBJ whole genome shotgun (WGS) entry which is preliminary data.</text>
</comment>
<evidence type="ECO:0000313" key="2">
    <source>
        <dbReference type="Proteomes" id="UP000478052"/>
    </source>
</evidence>
<sequence length="79" mass="8888">MYTRSQIDPCKESFVDLESVKTEKEITLREAAGFNSVTGSQGYRRCSCKLKCRTNKCICRSAGILCNSKCHNSMPCENK</sequence>
<proteinExistence type="predicted"/>
<reference evidence="1 2" key="1">
    <citation type="submission" date="2019-08" db="EMBL/GenBank/DDBJ databases">
        <title>Whole genome of Aphis craccivora.</title>
        <authorList>
            <person name="Voronova N.V."/>
            <person name="Shulinski R.S."/>
            <person name="Bandarenka Y.V."/>
            <person name="Zhorov D.G."/>
            <person name="Warner D."/>
        </authorList>
    </citation>
    <scope>NUCLEOTIDE SEQUENCE [LARGE SCALE GENOMIC DNA]</scope>
    <source>
        <strain evidence="1">180601</strain>
        <tissue evidence="1">Whole Body</tissue>
    </source>
</reference>
<organism evidence="1 2">
    <name type="scientific">Aphis craccivora</name>
    <name type="common">Cowpea aphid</name>
    <dbReference type="NCBI Taxonomy" id="307492"/>
    <lineage>
        <taxon>Eukaryota</taxon>
        <taxon>Metazoa</taxon>
        <taxon>Ecdysozoa</taxon>
        <taxon>Arthropoda</taxon>
        <taxon>Hexapoda</taxon>
        <taxon>Insecta</taxon>
        <taxon>Pterygota</taxon>
        <taxon>Neoptera</taxon>
        <taxon>Paraneoptera</taxon>
        <taxon>Hemiptera</taxon>
        <taxon>Sternorrhyncha</taxon>
        <taxon>Aphidomorpha</taxon>
        <taxon>Aphidoidea</taxon>
        <taxon>Aphididae</taxon>
        <taxon>Aphidini</taxon>
        <taxon>Aphis</taxon>
        <taxon>Aphis</taxon>
    </lineage>
</organism>